<dbReference type="Proteomes" id="UP000664169">
    <property type="component" value="Unassembled WGS sequence"/>
</dbReference>
<gene>
    <name evidence="2" type="ORF">GOMPHAMPRED_001636</name>
</gene>
<dbReference type="EMBL" id="CAJPDQ010000013">
    <property type="protein sequence ID" value="CAF9918793.1"/>
    <property type="molecule type" value="Genomic_DNA"/>
</dbReference>
<evidence type="ECO:0000313" key="2">
    <source>
        <dbReference type="EMBL" id="CAF9918793.1"/>
    </source>
</evidence>
<organism evidence="2 3">
    <name type="scientific">Gomphillus americanus</name>
    <dbReference type="NCBI Taxonomy" id="1940652"/>
    <lineage>
        <taxon>Eukaryota</taxon>
        <taxon>Fungi</taxon>
        <taxon>Dikarya</taxon>
        <taxon>Ascomycota</taxon>
        <taxon>Pezizomycotina</taxon>
        <taxon>Lecanoromycetes</taxon>
        <taxon>OSLEUM clade</taxon>
        <taxon>Ostropomycetidae</taxon>
        <taxon>Ostropales</taxon>
        <taxon>Graphidaceae</taxon>
        <taxon>Gomphilloideae</taxon>
        <taxon>Gomphillus</taxon>
    </lineage>
</organism>
<evidence type="ECO:0000313" key="3">
    <source>
        <dbReference type="Proteomes" id="UP000664169"/>
    </source>
</evidence>
<comment type="caution">
    <text evidence="2">The sequence shown here is derived from an EMBL/GenBank/DDBJ whole genome shotgun (WGS) entry which is preliminary data.</text>
</comment>
<evidence type="ECO:0000256" key="1">
    <source>
        <dbReference type="SAM" id="MobiDB-lite"/>
    </source>
</evidence>
<dbReference type="AlphaFoldDB" id="A0A8H3FB38"/>
<keyword evidence="3" id="KW-1185">Reference proteome</keyword>
<reference evidence="2" key="1">
    <citation type="submission" date="2021-03" db="EMBL/GenBank/DDBJ databases">
        <authorList>
            <person name="Tagirdzhanova G."/>
        </authorList>
    </citation>
    <scope>NUCLEOTIDE SEQUENCE</scope>
</reference>
<proteinExistence type="predicted"/>
<accession>A0A8H3FB38</accession>
<feature type="compositionally biased region" description="Basic and acidic residues" evidence="1">
    <location>
        <begin position="25"/>
        <end position="39"/>
    </location>
</feature>
<feature type="compositionally biased region" description="Polar residues" evidence="1">
    <location>
        <begin position="12"/>
        <end position="24"/>
    </location>
</feature>
<sequence>MKDYGAAMNLVAGSTNSTRSMANSSEDKPQADRAARGRTEPALSRSLSGLADEDVSTSPDLQRALDLVDLHYGVKQKYMKEGGKAGLEHARREVARVTSEIQ</sequence>
<name>A0A8H3FB38_9LECA</name>
<feature type="region of interest" description="Disordered" evidence="1">
    <location>
        <begin position="1"/>
        <end position="61"/>
    </location>
</feature>
<dbReference type="OrthoDB" id="5394455at2759"/>
<protein>
    <submittedName>
        <fullName evidence="2">Uncharacterized protein</fullName>
    </submittedName>
</protein>